<evidence type="ECO:0000313" key="7">
    <source>
        <dbReference type="Proteomes" id="UP000515145"/>
    </source>
</evidence>
<accession>A0A6P7JLQ0</accession>
<feature type="transmembrane region" description="Helical" evidence="5">
    <location>
        <begin position="235"/>
        <end position="258"/>
    </location>
</feature>
<dbReference type="GO" id="GO:0016020">
    <property type="term" value="C:membrane"/>
    <property type="evidence" value="ECO:0007669"/>
    <property type="project" value="UniProtKB-SubCell"/>
</dbReference>
<evidence type="ECO:0000256" key="3">
    <source>
        <dbReference type="ARBA" id="ARBA00022989"/>
    </source>
</evidence>
<dbReference type="GO" id="GO:0005549">
    <property type="term" value="F:odorant binding"/>
    <property type="evidence" value="ECO:0007669"/>
    <property type="project" value="TreeGrafter"/>
</dbReference>
<keyword evidence="4 5" id="KW-0472">Membrane</keyword>
<name>A0A6P7JLQ0_9TELE</name>
<evidence type="ECO:0000256" key="1">
    <source>
        <dbReference type="ARBA" id="ARBA00004370"/>
    </source>
</evidence>
<feature type="transmembrane region" description="Helical" evidence="5">
    <location>
        <begin position="95"/>
        <end position="117"/>
    </location>
</feature>
<keyword evidence="2 5" id="KW-0812">Transmembrane</keyword>
<dbReference type="InterPro" id="IPR017452">
    <property type="entry name" value="GPCR_Rhodpsn_7TM"/>
</dbReference>
<evidence type="ECO:0000256" key="5">
    <source>
        <dbReference type="SAM" id="Phobius"/>
    </source>
</evidence>
<dbReference type="InterPro" id="IPR052921">
    <property type="entry name" value="GPCR1_Superfamily_Member"/>
</dbReference>
<dbReference type="SUPFAM" id="SSF81321">
    <property type="entry name" value="Family A G protein-coupled receptor-like"/>
    <property type="match status" value="1"/>
</dbReference>
<dbReference type="Pfam" id="PF00001">
    <property type="entry name" value="7tm_1"/>
    <property type="match status" value="1"/>
</dbReference>
<dbReference type="GeneID" id="114446437"/>
<dbReference type="PROSITE" id="PS50262">
    <property type="entry name" value="G_PROTEIN_RECEP_F1_2"/>
    <property type="match status" value="1"/>
</dbReference>
<feature type="transmembrane region" description="Helical" evidence="5">
    <location>
        <begin position="191"/>
        <end position="214"/>
    </location>
</feature>
<dbReference type="OrthoDB" id="5967704at2759"/>
<sequence>MSDTSGSQTNITDVPQVQLLERVTGAVVTTLPCCVFLFINVTMLFTLRSKPVFCETSRYVLLYNLLFADTVQMALGHILYLFAVCTLLLTYPVCGFLNFLVNLTTTISPLTLLVMSLERYVAVCYPLRHTTIITIRNTGMAIVVIWALGSLNILTRVLLLLEFPFKDLESLQMEDFCSDVAMLLGPRSNDYSRAFICVLFVSAGVAISFSYFGVIIAARSASTDKASARKARNTLLLHLVQLCLILSSTMFSTLLMALSGILTRLVFLRLYTVLYVCVSLFPRCLCSLIYGIRDQTIRPVLMHHLCCGFLKPAVSNSK</sequence>
<evidence type="ECO:0000313" key="8">
    <source>
        <dbReference type="RefSeq" id="XP_028277879.1"/>
    </source>
</evidence>
<keyword evidence="3 5" id="KW-1133">Transmembrane helix</keyword>
<dbReference type="RefSeq" id="XP_028277879.1">
    <property type="nucleotide sequence ID" value="XM_028422078.1"/>
</dbReference>
<dbReference type="PANTHER" id="PTHR26451:SF866">
    <property type="entry name" value="ODORANT RECEPTOR-RELATED"/>
    <property type="match status" value="1"/>
</dbReference>
<comment type="subcellular location">
    <subcellularLocation>
        <location evidence="1">Membrane</location>
    </subcellularLocation>
</comment>
<feature type="transmembrane region" description="Helical" evidence="5">
    <location>
        <begin position="23"/>
        <end position="47"/>
    </location>
</feature>
<protein>
    <submittedName>
        <fullName evidence="8">Odorant receptor 131-2-like</fullName>
    </submittedName>
</protein>
<dbReference type="GO" id="GO:0004984">
    <property type="term" value="F:olfactory receptor activity"/>
    <property type="evidence" value="ECO:0007669"/>
    <property type="project" value="TreeGrafter"/>
</dbReference>
<evidence type="ECO:0000259" key="6">
    <source>
        <dbReference type="PROSITE" id="PS50262"/>
    </source>
</evidence>
<proteinExistence type="predicted"/>
<dbReference type="PANTHER" id="PTHR26451">
    <property type="entry name" value="G_PROTEIN_RECEP_F1_2 DOMAIN-CONTAINING PROTEIN"/>
    <property type="match status" value="1"/>
</dbReference>
<dbReference type="GO" id="GO:0004930">
    <property type="term" value="F:G protein-coupled receptor activity"/>
    <property type="evidence" value="ECO:0007669"/>
    <property type="project" value="InterPro"/>
</dbReference>
<evidence type="ECO:0000256" key="4">
    <source>
        <dbReference type="ARBA" id="ARBA00023136"/>
    </source>
</evidence>
<reference evidence="8" key="1">
    <citation type="submission" date="2025-08" db="UniProtKB">
        <authorList>
            <consortium name="RefSeq"/>
        </authorList>
    </citation>
    <scope>IDENTIFICATION</scope>
</reference>
<evidence type="ECO:0000256" key="2">
    <source>
        <dbReference type="ARBA" id="ARBA00022692"/>
    </source>
</evidence>
<keyword evidence="7" id="KW-1185">Reference proteome</keyword>
<organism evidence="7 8">
    <name type="scientific">Parambassis ranga</name>
    <name type="common">Indian glassy fish</name>
    <dbReference type="NCBI Taxonomy" id="210632"/>
    <lineage>
        <taxon>Eukaryota</taxon>
        <taxon>Metazoa</taxon>
        <taxon>Chordata</taxon>
        <taxon>Craniata</taxon>
        <taxon>Vertebrata</taxon>
        <taxon>Euteleostomi</taxon>
        <taxon>Actinopterygii</taxon>
        <taxon>Neopterygii</taxon>
        <taxon>Teleostei</taxon>
        <taxon>Neoteleostei</taxon>
        <taxon>Acanthomorphata</taxon>
        <taxon>Ovalentaria</taxon>
        <taxon>Ambassidae</taxon>
        <taxon>Parambassis</taxon>
    </lineage>
</organism>
<dbReference type="Proteomes" id="UP000515145">
    <property type="component" value="Chromosome 14"/>
</dbReference>
<dbReference type="Gene3D" id="1.20.1070.10">
    <property type="entry name" value="Rhodopsin 7-helix transmembrane proteins"/>
    <property type="match status" value="1"/>
</dbReference>
<dbReference type="CDD" id="cd00637">
    <property type="entry name" value="7tm_classA_rhodopsin-like"/>
    <property type="match status" value="1"/>
</dbReference>
<dbReference type="InterPro" id="IPR000276">
    <property type="entry name" value="GPCR_Rhodpsn"/>
</dbReference>
<feature type="transmembrane region" description="Helical" evidence="5">
    <location>
        <begin position="270"/>
        <end position="292"/>
    </location>
</feature>
<dbReference type="FunFam" id="1.20.1070.10:FF:000096">
    <property type="entry name" value="Odorant receptor 131-2"/>
    <property type="match status" value="1"/>
</dbReference>
<feature type="transmembrane region" description="Helical" evidence="5">
    <location>
        <begin position="138"/>
        <end position="161"/>
    </location>
</feature>
<feature type="transmembrane region" description="Helical" evidence="5">
    <location>
        <begin position="59"/>
        <end position="89"/>
    </location>
</feature>
<dbReference type="AlphaFoldDB" id="A0A6P7JLQ0"/>
<dbReference type="InParanoid" id="A0A6P7JLQ0"/>
<gene>
    <name evidence="8" type="primary">LOC114446437</name>
</gene>
<feature type="domain" description="G-protein coupled receptors family 1 profile" evidence="6">
    <location>
        <begin position="39"/>
        <end position="290"/>
    </location>
</feature>